<dbReference type="EMBL" id="JAECVW010000003">
    <property type="protein sequence ID" value="MBH8594967.1"/>
    <property type="molecule type" value="Genomic_DNA"/>
</dbReference>
<sequence length="222" mass="25867">MRKWTYFILVIIVLSGGIFFYQWAREDATQTQTASSLNRIPDQAIRLRILANSDRPEDQWLKRKVRDEVIREMNTWVTQPHTIEEARKLVKEHLPRFEEIARKTVREQGYDYAVRVDYGMVPFPTKLYGDQVYPAGDYEALRIQIGSGEGENWWCVLFPPLCFVDMSNGDAVKAKSPESFSTSMTSAQPVYASEAKAQKEEQDKKPEVRFFLLDQAKKWMDD</sequence>
<keyword evidence="4" id="KW-1185">Reference proteome</keyword>
<reference evidence="3 4" key="1">
    <citation type="submission" date="2020-12" db="EMBL/GenBank/DDBJ databases">
        <title>WGS of Thermoactinomyces spp.</title>
        <authorList>
            <person name="Cheng K."/>
        </authorList>
    </citation>
    <scope>NUCLEOTIDE SEQUENCE [LARGE SCALE GENOMIC DNA]</scope>
    <source>
        <strain evidence="4">CICC 10671\DSM 43846</strain>
    </source>
</reference>
<gene>
    <name evidence="3" type="primary">spoIIR</name>
    <name evidence="3" type="ORF">I8U20_06440</name>
</gene>
<comment type="caution">
    <text evidence="3">The sequence shown here is derived from an EMBL/GenBank/DDBJ whole genome shotgun (WGS) entry which is preliminary data.</text>
</comment>
<feature type="transmembrane region" description="Helical" evidence="2">
    <location>
        <begin position="7"/>
        <end position="24"/>
    </location>
</feature>
<proteinExistence type="predicted"/>
<evidence type="ECO:0000313" key="4">
    <source>
        <dbReference type="Proteomes" id="UP000633619"/>
    </source>
</evidence>
<evidence type="ECO:0000256" key="1">
    <source>
        <dbReference type="SAM" id="MobiDB-lite"/>
    </source>
</evidence>
<name>A0A8I1ABU7_THEIN</name>
<dbReference type="RefSeq" id="WP_181731297.1">
    <property type="nucleotide sequence ID" value="NZ_JACEIR010000002.1"/>
</dbReference>
<feature type="region of interest" description="Disordered" evidence="1">
    <location>
        <begin position="178"/>
        <end position="204"/>
    </location>
</feature>
<organism evidence="3 4">
    <name type="scientific">Thermoactinomyces intermedius</name>
    <dbReference type="NCBI Taxonomy" id="2024"/>
    <lineage>
        <taxon>Bacteria</taxon>
        <taxon>Bacillati</taxon>
        <taxon>Bacillota</taxon>
        <taxon>Bacilli</taxon>
        <taxon>Bacillales</taxon>
        <taxon>Thermoactinomycetaceae</taxon>
        <taxon>Thermoactinomyces</taxon>
    </lineage>
</organism>
<feature type="compositionally biased region" description="Polar residues" evidence="1">
    <location>
        <begin position="178"/>
        <end position="188"/>
    </location>
</feature>
<dbReference type="Proteomes" id="UP000633619">
    <property type="component" value="Unassembled WGS sequence"/>
</dbReference>
<dbReference type="NCBIfam" id="TIGR02837">
    <property type="entry name" value="spore_II_R"/>
    <property type="match status" value="1"/>
</dbReference>
<evidence type="ECO:0000256" key="2">
    <source>
        <dbReference type="SAM" id="Phobius"/>
    </source>
</evidence>
<dbReference type="AlphaFoldDB" id="A0A8I1ABU7"/>
<dbReference type="Pfam" id="PF09551">
    <property type="entry name" value="Spore_II_R"/>
    <property type="match status" value="1"/>
</dbReference>
<dbReference type="InterPro" id="IPR014202">
    <property type="entry name" value="Spore_II_R"/>
</dbReference>
<keyword evidence="2" id="KW-0812">Transmembrane</keyword>
<keyword evidence="2" id="KW-0472">Membrane</keyword>
<protein>
    <submittedName>
        <fullName evidence="3">Stage II sporulation protein R</fullName>
    </submittedName>
</protein>
<evidence type="ECO:0000313" key="3">
    <source>
        <dbReference type="EMBL" id="MBH8594967.1"/>
    </source>
</evidence>
<accession>A0A8I1ABU7</accession>
<keyword evidence="2" id="KW-1133">Transmembrane helix</keyword>